<evidence type="ECO:0000256" key="1">
    <source>
        <dbReference type="SAM" id="MobiDB-lite"/>
    </source>
</evidence>
<evidence type="ECO:0000313" key="4">
    <source>
        <dbReference type="Proteomes" id="UP000024635"/>
    </source>
</evidence>
<protein>
    <submittedName>
        <fullName evidence="3">Uncharacterized protein</fullName>
    </submittedName>
</protein>
<dbReference type="EMBL" id="JARK01001356">
    <property type="protein sequence ID" value="EYC20923.1"/>
    <property type="molecule type" value="Genomic_DNA"/>
</dbReference>
<gene>
    <name evidence="3" type="primary">Acey_s0020.g133</name>
    <name evidence="3" type="ORF">Y032_0020g133</name>
</gene>
<proteinExistence type="predicted"/>
<keyword evidence="2" id="KW-1133">Transmembrane helix</keyword>
<keyword evidence="2" id="KW-0812">Transmembrane</keyword>
<feature type="region of interest" description="Disordered" evidence="1">
    <location>
        <begin position="49"/>
        <end position="83"/>
    </location>
</feature>
<feature type="compositionally biased region" description="Basic and acidic residues" evidence="1">
    <location>
        <begin position="49"/>
        <end position="63"/>
    </location>
</feature>
<dbReference type="OrthoDB" id="5861674at2759"/>
<reference evidence="4" key="1">
    <citation type="journal article" date="2015" name="Nat. Genet.">
        <title>The genome and transcriptome of the zoonotic hookworm Ancylostoma ceylanicum identify infection-specific gene families.</title>
        <authorList>
            <person name="Schwarz E.M."/>
            <person name="Hu Y."/>
            <person name="Antoshechkin I."/>
            <person name="Miller M.M."/>
            <person name="Sternberg P.W."/>
            <person name="Aroian R.V."/>
        </authorList>
    </citation>
    <scope>NUCLEOTIDE SEQUENCE</scope>
    <source>
        <strain evidence="4">HY135</strain>
    </source>
</reference>
<keyword evidence="2" id="KW-0472">Membrane</keyword>
<feature type="transmembrane region" description="Helical" evidence="2">
    <location>
        <begin position="20"/>
        <end position="40"/>
    </location>
</feature>
<dbReference type="Proteomes" id="UP000024635">
    <property type="component" value="Unassembled WGS sequence"/>
</dbReference>
<comment type="caution">
    <text evidence="3">The sequence shown here is derived from an EMBL/GenBank/DDBJ whole genome shotgun (WGS) entry which is preliminary data.</text>
</comment>
<dbReference type="AlphaFoldDB" id="A0A016V2G7"/>
<accession>A0A016V2G7</accession>
<evidence type="ECO:0000313" key="3">
    <source>
        <dbReference type="EMBL" id="EYC20923.1"/>
    </source>
</evidence>
<keyword evidence="4" id="KW-1185">Reference proteome</keyword>
<sequence length="83" mass="9555">MERSLVLASGLKDEFLNLKVFSLLAALLVLVLVILFKPVYRRIEAEKENRARVDKEKEARANEQKITLPRENAIQPLNEPQQV</sequence>
<evidence type="ECO:0000256" key="2">
    <source>
        <dbReference type="SAM" id="Phobius"/>
    </source>
</evidence>
<name>A0A016V2G7_9BILA</name>
<organism evidence="3 4">
    <name type="scientific">Ancylostoma ceylanicum</name>
    <dbReference type="NCBI Taxonomy" id="53326"/>
    <lineage>
        <taxon>Eukaryota</taxon>
        <taxon>Metazoa</taxon>
        <taxon>Ecdysozoa</taxon>
        <taxon>Nematoda</taxon>
        <taxon>Chromadorea</taxon>
        <taxon>Rhabditida</taxon>
        <taxon>Rhabditina</taxon>
        <taxon>Rhabditomorpha</taxon>
        <taxon>Strongyloidea</taxon>
        <taxon>Ancylostomatidae</taxon>
        <taxon>Ancylostomatinae</taxon>
        <taxon>Ancylostoma</taxon>
    </lineage>
</organism>